<name>A0ABN1ZQJ4_9ACTN</name>
<proteinExistence type="predicted"/>
<keyword evidence="1" id="KW-0472">Membrane</keyword>
<feature type="transmembrane region" description="Helical" evidence="1">
    <location>
        <begin position="320"/>
        <end position="338"/>
    </location>
</feature>
<comment type="caution">
    <text evidence="2">The sequence shown here is derived from an EMBL/GenBank/DDBJ whole genome shotgun (WGS) entry which is preliminary data.</text>
</comment>
<feature type="transmembrane region" description="Helical" evidence="1">
    <location>
        <begin position="358"/>
        <end position="374"/>
    </location>
</feature>
<feature type="transmembrane region" description="Helical" evidence="1">
    <location>
        <begin position="112"/>
        <end position="132"/>
    </location>
</feature>
<dbReference type="Proteomes" id="UP001501470">
    <property type="component" value="Unassembled WGS sequence"/>
</dbReference>
<dbReference type="EMBL" id="BAAAQD010000001">
    <property type="protein sequence ID" value="GAA1502328.1"/>
    <property type="molecule type" value="Genomic_DNA"/>
</dbReference>
<feature type="transmembrane region" description="Helical" evidence="1">
    <location>
        <begin position="267"/>
        <end position="286"/>
    </location>
</feature>
<keyword evidence="1" id="KW-1133">Transmembrane helix</keyword>
<evidence type="ECO:0000313" key="3">
    <source>
        <dbReference type="Proteomes" id="UP001501470"/>
    </source>
</evidence>
<feature type="transmembrane region" description="Helical" evidence="1">
    <location>
        <begin position="86"/>
        <end position="106"/>
    </location>
</feature>
<feature type="transmembrane region" description="Helical" evidence="1">
    <location>
        <begin position="208"/>
        <end position="227"/>
    </location>
</feature>
<feature type="transmembrane region" description="Helical" evidence="1">
    <location>
        <begin position="55"/>
        <end position="74"/>
    </location>
</feature>
<feature type="transmembrane region" description="Helical" evidence="1">
    <location>
        <begin position="168"/>
        <end position="196"/>
    </location>
</feature>
<accession>A0ABN1ZQJ4</accession>
<organism evidence="2 3">
    <name type="scientific">Dactylosporangium maewongense</name>
    <dbReference type="NCBI Taxonomy" id="634393"/>
    <lineage>
        <taxon>Bacteria</taxon>
        <taxon>Bacillati</taxon>
        <taxon>Actinomycetota</taxon>
        <taxon>Actinomycetes</taxon>
        <taxon>Micromonosporales</taxon>
        <taxon>Micromonosporaceae</taxon>
        <taxon>Dactylosporangium</taxon>
    </lineage>
</organism>
<evidence type="ECO:0000256" key="1">
    <source>
        <dbReference type="SAM" id="Phobius"/>
    </source>
</evidence>
<gene>
    <name evidence="2" type="ORF">GCM10009827_013620</name>
</gene>
<reference evidence="2 3" key="1">
    <citation type="journal article" date="2019" name="Int. J. Syst. Evol. Microbiol.">
        <title>The Global Catalogue of Microorganisms (GCM) 10K type strain sequencing project: providing services to taxonomists for standard genome sequencing and annotation.</title>
        <authorList>
            <consortium name="The Broad Institute Genomics Platform"/>
            <consortium name="The Broad Institute Genome Sequencing Center for Infectious Disease"/>
            <person name="Wu L."/>
            <person name="Ma J."/>
        </authorList>
    </citation>
    <scope>NUCLEOTIDE SEQUENCE [LARGE SCALE GENOMIC DNA]</scope>
    <source>
        <strain evidence="2 3">JCM 15933</strain>
    </source>
</reference>
<protein>
    <recommendedName>
        <fullName evidence="4">Glycosyltransferase RgtA/B/C/D-like domain-containing protein</fullName>
    </recommendedName>
</protein>
<evidence type="ECO:0008006" key="4">
    <source>
        <dbReference type="Google" id="ProtNLM"/>
    </source>
</evidence>
<sequence>MRRIVTDAGAARRADAVAVGALLAAVPVVHRIGPALDAPYWLDESWVALAAKAPLVDLPWVTASTPLGWTLLVWSVPGGGQLQRLIPLLFLAGSVLAGYAFGRFLGWPGRGWAVAAGLSAGAATLLIPAQVVRHDLKQYTAEGAVALLLPAMTAWLESAWSRRRLVLVGAGVVAGMLFSHPAALIGAAVLGALLLTSAVGGRRGRLRDTALVSAGTAVAALLVYVVLDRPNRNVALADYWSGFFPTVGGLPSYLGNRLAELTPALGAPWQLVAAAAAVGVVAVARLGRPATALALLLVPVIAVAAALAGVYPLLDQRTSHFLLVVAAAVAGTGLVRTAADLTGHLPAQTRARTRTRSAVAAVLVVTAMSAYAMANSRVLLHPPAPGDPGEDVRAQVAYVASHRRPDDVIAVNMSGQFGFAYYWSEDPPLLRRGGPMATGWHVSYADGSRILVASGRDTAAVADLVATAERLAGAGGRIWLVRSHVNADERAAWHAALAGGVVDEIAVGPEPLATLTVLQTPGHRTGR</sequence>
<evidence type="ECO:0000313" key="2">
    <source>
        <dbReference type="EMBL" id="GAA1502328.1"/>
    </source>
</evidence>
<keyword evidence="1" id="KW-0812">Transmembrane</keyword>
<keyword evidence="3" id="KW-1185">Reference proteome</keyword>
<feature type="transmembrane region" description="Helical" evidence="1">
    <location>
        <begin position="293"/>
        <end position="314"/>
    </location>
</feature>